<dbReference type="Proteomes" id="UP001461498">
    <property type="component" value="Unassembled WGS sequence"/>
</dbReference>
<comment type="similarity">
    <text evidence="1">Belongs to the PPC synthetase family.</text>
</comment>
<dbReference type="SUPFAM" id="SSF102645">
    <property type="entry name" value="CoaB-like"/>
    <property type="match status" value="1"/>
</dbReference>
<keyword evidence="4" id="KW-1185">Reference proteome</keyword>
<evidence type="ECO:0000313" key="3">
    <source>
        <dbReference type="EMBL" id="KAK9496758.1"/>
    </source>
</evidence>
<evidence type="ECO:0000313" key="4">
    <source>
        <dbReference type="Proteomes" id="UP001461498"/>
    </source>
</evidence>
<dbReference type="GO" id="GO:0003824">
    <property type="term" value="F:catalytic activity"/>
    <property type="evidence" value="ECO:0007669"/>
    <property type="project" value="UniProtKB-ARBA"/>
</dbReference>
<proteinExistence type="inferred from homology"/>
<dbReference type="Gene3D" id="3.40.50.10300">
    <property type="entry name" value="CoaB-like"/>
    <property type="match status" value="1"/>
</dbReference>
<protein>
    <recommendedName>
        <fullName evidence="2">DNA/pantothenate metabolism flavoprotein C-terminal domain-containing protein</fullName>
    </recommendedName>
</protein>
<accession>A0AAW1CJ08</accession>
<dbReference type="PANTHER" id="PTHR12290">
    <property type="entry name" value="CORNICHON-RELATED"/>
    <property type="match status" value="1"/>
</dbReference>
<dbReference type="Pfam" id="PF04127">
    <property type="entry name" value="DFP"/>
    <property type="match status" value="2"/>
</dbReference>
<dbReference type="GO" id="GO:0015937">
    <property type="term" value="P:coenzyme A biosynthetic process"/>
    <property type="evidence" value="ECO:0007669"/>
    <property type="project" value="UniProtKB-ARBA"/>
</dbReference>
<dbReference type="EMBL" id="JAPXFL010000060">
    <property type="protein sequence ID" value="KAK9496758.1"/>
    <property type="molecule type" value="Genomic_DNA"/>
</dbReference>
<reference evidence="3 4" key="1">
    <citation type="submission" date="2022-12" db="EMBL/GenBank/DDBJ databases">
        <title>Chromosome-level genome assembly of true bugs.</title>
        <authorList>
            <person name="Ma L."/>
            <person name="Li H."/>
        </authorList>
    </citation>
    <scope>NUCLEOTIDE SEQUENCE [LARGE SCALE GENOMIC DNA]</scope>
    <source>
        <strain evidence="3">Lab_2022b</strain>
    </source>
</reference>
<dbReference type="InterPro" id="IPR007085">
    <property type="entry name" value="DNA/pantothenate-metab_flavo_C"/>
</dbReference>
<dbReference type="AlphaFoldDB" id="A0AAW1CJ08"/>
<evidence type="ECO:0000259" key="2">
    <source>
        <dbReference type="Pfam" id="PF04127"/>
    </source>
</evidence>
<feature type="domain" description="DNA/pantothenate metabolism flavoprotein C-terminal" evidence="2">
    <location>
        <begin position="35"/>
        <end position="91"/>
    </location>
</feature>
<dbReference type="InterPro" id="IPR035929">
    <property type="entry name" value="CoaB-like_sf"/>
</dbReference>
<comment type="caution">
    <text evidence="3">The sequence shown here is derived from an EMBL/GenBank/DDBJ whole genome shotgun (WGS) entry which is preliminary data.</text>
</comment>
<evidence type="ECO:0000256" key="1">
    <source>
        <dbReference type="ARBA" id="ARBA00005703"/>
    </source>
</evidence>
<organism evidence="3 4">
    <name type="scientific">Rhynocoris fuscipes</name>
    <dbReference type="NCBI Taxonomy" id="488301"/>
    <lineage>
        <taxon>Eukaryota</taxon>
        <taxon>Metazoa</taxon>
        <taxon>Ecdysozoa</taxon>
        <taxon>Arthropoda</taxon>
        <taxon>Hexapoda</taxon>
        <taxon>Insecta</taxon>
        <taxon>Pterygota</taxon>
        <taxon>Neoptera</taxon>
        <taxon>Paraneoptera</taxon>
        <taxon>Hemiptera</taxon>
        <taxon>Heteroptera</taxon>
        <taxon>Panheteroptera</taxon>
        <taxon>Cimicomorpha</taxon>
        <taxon>Reduviidae</taxon>
        <taxon>Harpactorinae</taxon>
        <taxon>Harpactorini</taxon>
        <taxon>Rhynocoris</taxon>
    </lineage>
</organism>
<name>A0AAW1CJ08_9HEMI</name>
<feature type="domain" description="DNA/pantothenate metabolism flavoprotein C-terminal" evidence="2">
    <location>
        <begin position="166"/>
        <end position="261"/>
    </location>
</feature>
<gene>
    <name evidence="3" type="ORF">O3M35_013040</name>
</gene>
<sequence>MTTSWESFYQTNPNLPGFPQNLEKLKSFCDKYKNEKIVLVTSGGTTVPLEKNTVRFIDNFSAGTRGSASAEYFLKNGYAVIFLHRNKSLKPFTRHFGDYDLLDMLEVESGEDSSVKVKTEKVKHILPLLKDYLKVKSDGKLLLISFTSLTEYMWYLREASLCLRTCGKRALLYLAAAVSDFYIPLDQMPTHKIQSDKGAPSISLQLVPKVLEPLVSQWVPEAFVVSFKLETDQSLLKTKAQAALKKYHHKLVIGNLLQTRKHHVVIVTPDDIYDITLSEDEQKEGKEIEMKIGIGFNRIVKKRMIYLLKYI</sequence>